<dbReference type="EMBL" id="LR796466">
    <property type="protein sequence ID" value="CAB4146493.1"/>
    <property type="molecule type" value="Genomic_DNA"/>
</dbReference>
<proteinExistence type="predicted"/>
<gene>
    <name evidence="1" type="ORF">UFOVP500_20</name>
</gene>
<protein>
    <submittedName>
        <fullName evidence="1">Uncharacterized protein</fullName>
    </submittedName>
</protein>
<reference evidence="1" key="1">
    <citation type="submission" date="2020-04" db="EMBL/GenBank/DDBJ databases">
        <authorList>
            <person name="Chiriac C."/>
            <person name="Salcher M."/>
            <person name="Ghai R."/>
            <person name="Kavagutti S V."/>
        </authorList>
    </citation>
    <scope>NUCLEOTIDE SEQUENCE</scope>
</reference>
<sequence>MADSFTANLNLTKPEVGASRDTWGGKLNSDMDTIDALFNAAGTGTSVGLNVGAGKTAVVAGTLTLNGTINGSSAVGVANGGTGATTLTANNVLLGNGTSAPLFVAPGSNGNVLTSNGTTWTSAAGAAGFSAAADNTFTGIQTFTGTSSKIAMVLTDVAEAATVSATAATGTIAYDVTTQSVLYYTSNASANWTVNFRGSSGTSLNTLMTTGQMMTLAFLVTNGATAYYNSAVQVDGSSVTPKWQGGTAPAAGNASSIDVYTYTIVKTGSAAFTVFASQTKFA</sequence>
<organism evidence="1">
    <name type="scientific">uncultured Caudovirales phage</name>
    <dbReference type="NCBI Taxonomy" id="2100421"/>
    <lineage>
        <taxon>Viruses</taxon>
        <taxon>Duplodnaviria</taxon>
        <taxon>Heunggongvirae</taxon>
        <taxon>Uroviricota</taxon>
        <taxon>Caudoviricetes</taxon>
        <taxon>Peduoviridae</taxon>
        <taxon>Maltschvirus</taxon>
        <taxon>Maltschvirus maltsch</taxon>
    </lineage>
</organism>
<name>A0A6J5MLN9_9CAUD</name>
<accession>A0A6J5MLN9</accession>
<evidence type="ECO:0000313" key="1">
    <source>
        <dbReference type="EMBL" id="CAB4146493.1"/>
    </source>
</evidence>